<protein>
    <submittedName>
        <fullName evidence="1">Uncharacterized protein</fullName>
    </submittedName>
</protein>
<name>A0A9W9PSZ8_9EURO</name>
<evidence type="ECO:0000313" key="1">
    <source>
        <dbReference type="EMBL" id="KAJ5308415.1"/>
    </source>
</evidence>
<reference evidence="1" key="1">
    <citation type="submission" date="2022-12" db="EMBL/GenBank/DDBJ databases">
        <authorList>
            <person name="Petersen C."/>
        </authorList>
    </citation>
    <scope>NUCLEOTIDE SEQUENCE</scope>
    <source>
        <strain evidence="1">IBT 21472</strain>
    </source>
</reference>
<proteinExistence type="predicted"/>
<organism evidence="1 2">
    <name type="scientific">Penicillium atrosanguineum</name>
    <dbReference type="NCBI Taxonomy" id="1132637"/>
    <lineage>
        <taxon>Eukaryota</taxon>
        <taxon>Fungi</taxon>
        <taxon>Dikarya</taxon>
        <taxon>Ascomycota</taxon>
        <taxon>Pezizomycotina</taxon>
        <taxon>Eurotiomycetes</taxon>
        <taxon>Eurotiomycetidae</taxon>
        <taxon>Eurotiales</taxon>
        <taxon>Aspergillaceae</taxon>
        <taxon>Penicillium</taxon>
    </lineage>
</organism>
<evidence type="ECO:0000313" key="2">
    <source>
        <dbReference type="Proteomes" id="UP001147746"/>
    </source>
</evidence>
<sequence length="98" mass="10557">MKLPIRGLSVRELAAQPLRPVAAWTRLPQSSSTITRRSYSVGEKAKEAEPGGQRRLIMAACLAIPAFGVLWLRGGKEDITGAGHGANQEYKEGAEGNR</sequence>
<keyword evidence="2" id="KW-1185">Reference proteome</keyword>
<dbReference type="AlphaFoldDB" id="A0A9W9PSZ8"/>
<dbReference type="Proteomes" id="UP001147746">
    <property type="component" value="Unassembled WGS sequence"/>
</dbReference>
<reference evidence="1" key="2">
    <citation type="journal article" date="2023" name="IMA Fungus">
        <title>Comparative genomic study of the Penicillium genus elucidates a diverse pangenome and 15 lateral gene transfer events.</title>
        <authorList>
            <person name="Petersen C."/>
            <person name="Sorensen T."/>
            <person name="Nielsen M.R."/>
            <person name="Sondergaard T.E."/>
            <person name="Sorensen J.L."/>
            <person name="Fitzpatrick D.A."/>
            <person name="Frisvad J.C."/>
            <person name="Nielsen K.L."/>
        </authorList>
    </citation>
    <scope>NUCLEOTIDE SEQUENCE</scope>
    <source>
        <strain evidence="1">IBT 21472</strain>
    </source>
</reference>
<accession>A0A9W9PSZ8</accession>
<comment type="caution">
    <text evidence="1">The sequence shown here is derived from an EMBL/GenBank/DDBJ whole genome shotgun (WGS) entry which is preliminary data.</text>
</comment>
<dbReference type="OrthoDB" id="4360131at2759"/>
<dbReference type="EMBL" id="JAPZBO010000008">
    <property type="protein sequence ID" value="KAJ5308415.1"/>
    <property type="molecule type" value="Genomic_DNA"/>
</dbReference>
<gene>
    <name evidence="1" type="ORF">N7476_009071</name>
</gene>